<accession>A0A9N7LZN0</accession>
<reference evidence="2" key="1">
    <citation type="submission" date="2022-06" db="EMBL/GenBank/DDBJ databases">
        <title>Complete genome sequence of Mycobacterium pseudoshottsii NJB1907-Z4.</title>
        <authorList>
            <person name="Komine T."/>
            <person name="Fukano H."/>
            <person name="Wada S."/>
        </authorList>
    </citation>
    <scope>NUCLEOTIDE SEQUENCE</scope>
    <source>
        <strain evidence="2">NJB1907-Z4</strain>
    </source>
</reference>
<name>A0A9N7LZN0_9MYCO</name>
<evidence type="ECO:0000313" key="3">
    <source>
        <dbReference type="Proteomes" id="UP001058626"/>
    </source>
</evidence>
<evidence type="ECO:0000256" key="1">
    <source>
        <dbReference type="SAM" id="MobiDB-lite"/>
    </source>
</evidence>
<evidence type="ECO:0000313" key="2">
    <source>
        <dbReference type="EMBL" id="BDN84809.1"/>
    </source>
</evidence>
<dbReference type="Proteomes" id="UP001058626">
    <property type="component" value="Chromosome"/>
</dbReference>
<sequence length="82" mass="8530">MLAPHHRVHGELGVGGPTAQDVTNPLIFVVFEAQLVKRLRLVGSGGGMCDCVSLVAASARHADSLESRAASLPPETRGKKTG</sequence>
<dbReference type="AlphaFoldDB" id="A0A9N7LZN0"/>
<organism evidence="2 3">
    <name type="scientific">Mycobacterium pseudoshottsii</name>
    <dbReference type="NCBI Taxonomy" id="265949"/>
    <lineage>
        <taxon>Bacteria</taxon>
        <taxon>Bacillati</taxon>
        <taxon>Actinomycetota</taxon>
        <taxon>Actinomycetes</taxon>
        <taxon>Mycobacteriales</taxon>
        <taxon>Mycobacteriaceae</taxon>
        <taxon>Mycobacterium</taxon>
        <taxon>Mycobacterium ulcerans group</taxon>
    </lineage>
</organism>
<gene>
    <name evidence="2" type="ORF">NJB1907Z4_C50240</name>
</gene>
<feature type="region of interest" description="Disordered" evidence="1">
    <location>
        <begin position="63"/>
        <end position="82"/>
    </location>
</feature>
<proteinExistence type="predicted"/>
<keyword evidence="3" id="KW-1185">Reference proteome</keyword>
<protein>
    <submittedName>
        <fullName evidence="2">Uncharacterized protein</fullName>
    </submittedName>
</protein>
<dbReference type="EMBL" id="AP026367">
    <property type="protein sequence ID" value="BDN84809.1"/>
    <property type="molecule type" value="Genomic_DNA"/>
</dbReference>